<protein>
    <submittedName>
        <fullName evidence="1">Uncharacterized protein</fullName>
    </submittedName>
</protein>
<evidence type="ECO:0000313" key="1">
    <source>
        <dbReference type="EMBL" id="QSI77781.1"/>
    </source>
</evidence>
<proteinExistence type="predicted"/>
<accession>A0ABX7M7Q1</accession>
<reference evidence="1 2" key="1">
    <citation type="submission" date="2021-02" db="EMBL/GenBank/DDBJ databases">
        <title>Niveibacterium changnyeongensis HC41.</title>
        <authorList>
            <person name="Kang M."/>
        </authorList>
    </citation>
    <scope>NUCLEOTIDE SEQUENCE [LARGE SCALE GENOMIC DNA]</scope>
    <source>
        <strain evidence="1 2">HC41</strain>
    </source>
</reference>
<dbReference type="Proteomes" id="UP000663570">
    <property type="component" value="Chromosome"/>
</dbReference>
<keyword evidence="2" id="KW-1185">Reference proteome</keyword>
<dbReference type="RefSeq" id="WP_206255103.1">
    <property type="nucleotide sequence ID" value="NZ_CP071060.1"/>
</dbReference>
<dbReference type="EMBL" id="CP071060">
    <property type="protein sequence ID" value="QSI77781.1"/>
    <property type="molecule type" value="Genomic_DNA"/>
</dbReference>
<sequence>MQPALPRPTQLLVFAGTPQRLGVSTDLLSQLYQERPAFRTLWDDYVLAQLGLKYWISDNSAKAELRRFEYLQTLGELESEIRAYLRHAWDITREGHSTQAEDTPAEILQTLRDEHGLKGPSVYFAPLLPLVEIAWLERSPNDRVIKFLLTSAEYLCKRLSDLASGLDVVPTRHLLAFVGRFMCPEHRPPELQRLAGLGRAYIKGHSSPRLVRGRERLLWRCAYQVAHSNNERRPNWAQWYRLLDLLPRETNGLESEALAHTPLPALLADLERANVNR</sequence>
<evidence type="ECO:0000313" key="2">
    <source>
        <dbReference type="Proteomes" id="UP000663570"/>
    </source>
</evidence>
<organism evidence="1 2">
    <name type="scientific">Niveibacterium microcysteis</name>
    <dbReference type="NCBI Taxonomy" id="2811415"/>
    <lineage>
        <taxon>Bacteria</taxon>
        <taxon>Pseudomonadati</taxon>
        <taxon>Pseudomonadota</taxon>
        <taxon>Betaproteobacteria</taxon>
        <taxon>Rhodocyclales</taxon>
        <taxon>Rhodocyclaceae</taxon>
        <taxon>Niveibacterium</taxon>
    </lineage>
</organism>
<name>A0ABX7M7Q1_9RHOO</name>
<gene>
    <name evidence="1" type="ORF">JY500_03755</name>
</gene>